<dbReference type="PATRIC" id="fig|679936.5.peg.1709"/>
<evidence type="ECO:0000256" key="1">
    <source>
        <dbReference type="SAM" id="MobiDB-lite"/>
    </source>
</evidence>
<gene>
    <name evidence="2" type="ordered locus">Sulac_1641</name>
</gene>
<dbReference type="EMBL" id="CP003179">
    <property type="protein sequence ID" value="AEW05138.1"/>
    <property type="molecule type" value="Genomic_DNA"/>
</dbReference>
<dbReference type="KEGG" id="sap:Sulac_1641"/>
<dbReference type="AlphaFoldDB" id="G8TYV9"/>
<dbReference type="SUPFAM" id="SSF50182">
    <property type="entry name" value="Sm-like ribonucleoproteins"/>
    <property type="match status" value="1"/>
</dbReference>
<name>G8TYV9_SULAD</name>
<proteinExistence type="predicted"/>
<dbReference type="HOGENOM" id="CLU_2119868_0_0_9"/>
<evidence type="ECO:0000313" key="3">
    <source>
        <dbReference type="Proteomes" id="UP000005439"/>
    </source>
</evidence>
<dbReference type="InterPro" id="IPR010920">
    <property type="entry name" value="LSM_dom_sf"/>
</dbReference>
<sequence length="114" mass="12997">MNQKPFIEVPPRDDQARIRVPQREQKPAPGSHANTPKKGSGSGVLSPRHTSAQEPLYDRWMENQTVLELVFDDGSRMIGQLRAYDTYAVHLVADETDMVIFKQSLRWIRPVPEA</sequence>
<dbReference type="STRING" id="679936.Sulac_1641"/>
<dbReference type="Proteomes" id="UP000005439">
    <property type="component" value="Chromosome"/>
</dbReference>
<reference evidence="3" key="1">
    <citation type="submission" date="2011-12" db="EMBL/GenBank/DDBJ databases">
        <title>The complete genome of chromosome of Sulfobacillus acidophilus DSM 10332.</title>
        <authorList>
            <person name="Lucas S."/>
            <person name="Han J."/>
            <person name="Lapidus A."/>
            <person name="Bruce D."/>
            <person name="Goodwin L."/>
            <person name="Pitluck S."/>
            <person name="Peters L."/>
            <person name="Kyrpides N."/>
            <person name="Mavromatis K."/>
            <person name="Ivanova N."/>
            <person name="Mikhailova N."/>
            <person name="Chertkov O."/>
            <person name="Saunders E."/>
            <person name="Detter J.C."/>
            <person name="Tapia R."/>
            <person name="Han C."/>
            <person name="Land M."/>
            <person name="Hauser L."/>
            <person name="Markowitz V."/>
            <person name="Cheng J.-F."/>
            <person name="Hugenholtz P."/>
            <person name="Woyke T."/>
            <person name="Wu D."/>
            <person name="Pukall R."/>
            <person name="Gehrich-Schroeter G."/>
            <person name="Schneider S."/>
            <person name="Klenk H.-P."/>
            <person name="Eisen J.A."/>
        </authorList>
    </citation>
    <scope>NUCLEOTIDE SEQUENCE [LARGE SCALE GENOMIC DNA]</scope>
    <source>
        <strain evidence="3">ATCC 700253 / DSM 10332 / NAL</strain>
    </source>
</reference>
<keyword evidence="3" id="KW-1185">Reference proteome</keyword>
<dbReference type="Gene3D" id="2.30.30.100">
    <property type="match status" value="1"/>
</dbReference>
<evidence type="ECO:0000313" key="2">
    <source>
        <dbReference type="EMBL" id="AEW05138.1"/>
    </source>
</evidence>
<feature type="compositionally biased region" description="Basic and acidic residues" evidence="1">
    <location>
        <begin position="10"/>
        <end position="26"/>
    </location>
</feature>
<organism evidence="2 3">
    <name type="scientific">Sulfobacillus acidophilus (strain ATCC 700253 / DSM 10332 / NAL)</name>
    <dbReference type="NCBI Taxonomy" id="679936"/>
    <lineage>
        <taxon>Bacteria</taxon>
        <taxon>Bacillati</taxon>
        <taxon>Bacillota</taxon>
        <taxon>Clostridia</taxon>
        <taxon>Eubacteriales</taxon>
        <taxon>Clostridiales Family XVII. Incertae Sedis</taxon>
        <taxon>Sulfobacillus</taxon>
    </lineage>
</organism>
<feature type="region of interest" description="Disordered" evidence="1">
    <location>
        <begin position="1"/>
        <end position="56"/>
    </location>
</feature>
<accession>G8TYV9</accession>
<reference evidence="2 3" key="2">
    <citation type="journal article" date="2012" name="Stand. Genomic Sci.">
        <title>Complete genome sequence of the moderately thermophilic mineral-sulfide-oxidizing firmicute Sulfobacillus acidophilus type strain (NAL(T)).</title>
        <authorList>
            <person name="Anderson I."/>
            <person name="Chertkov O."/>
            <person name="Chen A."/>
            <person name="Saunders E."/>
            <person name="Lapidus A."/>
            <person name="Nolan M."/>
            <person name="Lucas S."/>
            <person name="Hammon N."/>
            <person name="Deshpande S."/>
            <person name="Cheng J.F."/>
            <person name="Han C."/>
            <person name="Tapia R."/>
            <person name="Goodwin L.A."/>
            <person name="Pitluck S."/>
            <person name="Liolios K."/>
            <person name="Pagani I."/>
            <person name="Ivanova N."/>
            <person name="Mikhailova N."/>
            <person name="Pati A."/>
            <person name="Palaniappan K."/>
            <person name="Land M."/>
            <person name="Pan C."/>
            <person name="Rohde M."/>
            <person name="Pukall R."/>
            <person name="Goker M."/>
            <person name="Detter J.C."/>
            <person name="Woyke T."/>
            <person name="Bristow J."/>
            <person name="Eisen J.A."/>
            <person name="Markowitz V."/>
            <person name="Hugenholtz P."/>
            <person name="Kyrpides N.C."/>
            <person name="Klenk H.P."/>
            <person name="Mavromatis K."/>
        </authorList>
    </citation>
    <scope>NUCLEOTIDE SEQUENCE [LARGE SCALE GENOMIC DNA]</scope>
    <source>
        <strain evidence="3">ATCC 700253 / DSM 10332 / NAL</strain>
    </source>
</reference>
<protein>
    <submittedName>
        <fullName evidence="2">Uncharacterized protein</fullName>
    </submittedName>
</protein>